<dbReference type="EMBL" id="QGKW02001660">
    <property type="protein sequence ID" value="KAF2583105.1"/>
    <property type="molecule type" value="Genomic_DNA"/>
</dbReference>
<gene>
    <name evidence="1" type="ORF">F2Q68_00005983</name>
</gene>
<evidence type="ECO:0000313" key="2">
    <source>
        <dbReference type="Proteomes" id="UP000712281"/>
    </source>
</evidence>
<organism evidence="1 2">
    <name type="scientific">Brassica cretica</name>
    <name type="common">Mustard</name>
    <dbReference type="NCBI Taxonomy" id="69181"/>
    <lineage>
        <taxon>Eukaryota</taxon>
        <taxon>Viridiplantae</taxon>
        <taxon>Streptophyta</taxon>
        <taxon>Embryophyta</taxon>
        <taxon>Tracheophyta</taxon>
        <taxon>Spermatophyta</taxon>
        <taxon>Magnoliopsida</taxon>
        <taxon>eudicotyledons</taxon>
        <taxon>Gunneridae</taxon>
        <taxon>Pentapetalae</taxon>
        <taxon>rosids</taxon>
        <taxon>malvids</taxon>
        <taxon>Brassicales</taxon>
        <taxon>Brassicaceae</taxon>
        <taxon>Brassiceae</taxon>
        <taxon>Brassica</taxon>
    </lineage>
</organism>
<reference evidence="1" key="1">
    <citation type="submission" date="2019-12" db="EMBL/GenBank/DDBJ databases">
        <title>Genome sequencing and annotation of Brassica cretica.</title>
        <authorList>
            <person name="Studholme D.J."/>
            <person name="Sarris P.F."/>
        </authorList>
    </citation>
    <scope>NUCLEOTIDE SEQUENCE</scope>
    <source>
        <strain evidence="1">PFS-001/15</strain>
        <tissue evidence="1">Leaf</tissue>
    </source>
</reference>
<name>A0A8S9JLT8_BRACR</name>
<accession>A0A8S9JLT8</accession>
<protein>
    <submittedName>
        <fullName evidence="1">Uncharacterized protein</fullName>
    </submittedName>
</protein>
<evidence type="ECO:0000313" key="1">
    <source>
        <dbReference type="EMBL" id="KAF2583105.1"/>
    </source>
</evidence>
<proteinExistence type="predicted"/>
<dbReference type="AlphaFoldDB" id="A0A8S9JLT8"/>
<dbReference type="Proteomes" id="UP000712281">
    <property type="component" value="Unassembled WGS sequence"/>
</dbReference>
<comment type="caution">
    <text evidence="1">The sequence shown here is derived from an EMBL/GenBank/DDBJ whole genome shotgun (WGS) entry which is preliminary data.</text>
</comment>
<sequence>MGARVSSQILYRGSVCENGGDNSGEITGAVTQTFDSRWSPGVRFSDPALEAFSTLFIFLVLTAAEQSKEGGRQDSGKEASRVKRTVHEGSAFRVWTELSIDFPGRWSRLGAWWPIAFILAIERRGISFSQRLERSAYGRCVSTGLAHESGAPENPSSVLGRLWPSQRLDGWRFFWTRGVQATSLKVPSGEAVLRFSETGRVKILAFLEWSTGEFGFWWQHVLKQIIHSADSLS</sequence>